<dbReference type="Pfam" id="PF08016">
    <property type="entry name" value="PKD_channel"/>
    <property type="match status" value="1"/>
</dbReference>
<evidence type="ECO:0000256" key="15">
    <source>
        <dbReference type="SAM" id="Phobius"/>
    </source>
</evidence>
<feature type="transmembrane region" description="Helical" evidence="15">
    <location>
        <begin position="420"/>
        <end position="443"/>
    </location>
</feature>
<dbReference type="InterPro" id="IPR013122">
    <property type="entry name" value="PKD1_2_channel"/>
</dbReference>
<feature type="domain" description="Polycystin cation channel PKD1/PKD2" evidence="16">
    <location>
        <begin position="227"/>
        <end position="444"/>
    </location>
</feature>
<keyword evidence="13" id="KW-0407">Ion channel</keyword>
<keyword evidence="10" id="KW-1015">Disulfide bond</keyword>
<feature type="transmembrane region" description="Helical" evidence="15">
    <location>
        <begin position="230"/>
        <end position="251"/>
    </location>
</feature>
<evidence type="ECO:0000256" key="7">
    <source>
        <dbReference type="ARBA" id="ARBA00023054"/>
    </source>
</evidence>
<dbReference type="InterPro" id="IPR051223">
    <property type="entry name" value="Polycystin"/>
</dbReference>
<keyword evidence="7" id="KW-0175">Coiled coil</keyword>
<evidence type="ECO:0000256" key="14">
    <source>
        <dbReference type="PIRSR" id="PIRSR603915-2"/>
    </source>
</evidence>
<dbReference type="AlphaFoldDB" id="A0AAN7SRY6"/>
<evidence type="ECO:0000256" key="8">
    <source>
        <dbReference type="ARBA" id="ARBA00023065"/>
    </source>
</evidence>
<dbReference type="GO" id="GO:0005262">
    <property type="term" value="F:calcium channel activity"/>
    <property type="evidence" value="ECO:0007669"/>
    <property type="project" value="TreeGrafter"/>
</dbReference>
<evidence type="ECO:0000256" key="13">
    <source>
        <dbReference type="ARBA" id="ARBA00023303"/>
    </source>
</evidence>
<dbReference type="GO" id="GO:0060170">
    <property type="term" value="C:ciliary membrane"/>
    <property type="evidence" value="ECO:0007669"/>
    <property type="project" value="UniProtKB-SubCell"/>
</dbReference>
<name>A0AAN7SRY6_9COLE</name>
<evidence type="ECO:0000313" key="19">
    <source>
        <dbReference type="Proteomes" id="UP001353858"/>
    </source>
</evidence>
<feature type="transmembrane region" description="Helical" evidence="15">
    <location>
        <begin position="319"/>
        <end position="336"/>
    </location>
</feature>
<dbReference type="Proteomes" id="UP001353858">
    <property type="component" value="Unassembled WGS sequence"/>
</dbReference>
<feature type="transmembrane region" description="Helical" evidence="15">
    <location>
        <begin position="382"/>
        <end position="400"/>
    </location>
</feature>
<comment type="subcellular location">
    <subcellularLocation>
        <location evidence="1">Cell projection</location>
        <location evidence="1">Cilium membrane</location>
        <topology evidence="1">Multi-pass membrane protein</topology>
    </subcellularLocation>
</comment>
<evidence type="ECO:0000256" key="5">
    <source>
        <dbReference type="ARBA" id="ARBA00022692"/>
    </source>
</evidence>
<keyword evidence="6 15" id="KW-1133">Transmembrane helix</keyword>
<dbReference type="InterPro" id="IPR046791">
    <property type="entry name" value="Polycystin_dom"/>
</dbReference>
<dbReference type="PRINTS" id="PR01433">
    <property type="entry name" value="POLYCYSTIN2"/>
</dbReference>
<feature type="transmembrane region" description="Helical" evidence="15">
    <location>
        <begin position="271"/>
        <end position="289"/>
    </location>
</feature>
<comment type="similarity">
    <text evidence="2">Belongs to the polycystin family.</text>
</comment>
<evidence type="ECO:0000256" key="10">
    <source>
        <dbReference type="ARBA" id="ARBA00023157"/>
    </source>
</evidence>
<gene>
    <name evidence="18" type="ORF">RN001_004974</name>
</gene>
<dbReference type="SUPFAM" id="SSF81324">
    <property type="entry name" value="Voltage-gated potassium channels"/>
    <property type="match status" value="1"/>
</dbReference>
<dbReference type="GO" id="GO:0050982">
    <property type="term" value="P:detection of mechanical stimulus"/>
    <property type="evidence" value="ECO:0007669"/>
    <property type="project" value="TreeGrafter"/>
</dbReference>
<dbReference type="InterPro" id="IPR003915">
    <property type="entry name" value="PKD_2"/>
</dbReference>
<evidence type="ECO:0000256" key="6">
    <source>
        <dbReference type="ARBA" id="ARBA00022989"/>
    </source>
</evidence>
<evidence type="ECO:0000256" key="1">
    <source>
        <dbReference type="ARBA" id="ARBA00004272"/>
    </source>
</evidence>
<keyword evidence="3" id="KW-0813">Transport</keyword>
<feature type="disulfide bond" evidence="14">
    <location>
        <begin position="95"/>
        <end position="108"/>
    </location>
</feature>
<protein>
    <recommendedName>
        <fullName evidence="20">Polycystic kidney disease 2-like 1 protein</fullName>
    </recommendedName>
</protein>
<keyword evidence="9 15" id="KW-0472">Membrane</keyword>
<keyword evidence="4" id="KW-1003">Cell membrane</keyword>
<dbReference type="PANTHER" id="PTHR10877">
    <property type="entry name" value="POLYCYSTIN FAMILY MEMBER"/>
    <property type="match status" value="1"/>
</dbReference>
<dbReference type="Gene3D" id="1.10.287.70">
    <property type="match status" value="1"/>
</dbReference>
<comment type="caution">
    <text evidence="18">The sequence shown here is derived from an EMBL/GenBank/DDBJ whole genome shotgun (WGS) entry which is preliminary data.</text>
</comment>
<accession>A0AAN7SRY6</accession>
<dbReference type="FunFam" id="1.10.287.70:FF:000055">
    <property type="entry name" value="Polycystic kidney disease 2-like 1"/>
    <property type="match status" value="1"/>
</dbReference>
<evidence type="ECO:0000313" key="18">
    <source>
        <dbReference type="EMBL" id="KAK4881655.1"/>
    </source>
</evidence>
<dbReference type="PANTHER" id="PTHR10877:SF183">
    <property type="entry name" value="AT14535P-RELATED"/>
    <property type="match status" value="1"/>
</dbReference>
<sequence>MTSPTMCVLTKSLQKYFLETKFKDSAGDTISFYDVKTANHFWSYSEIILANGISEILYDTNEVARSTGQNNQILSPNYLIGGARIRQLKVRNNSCPIHDYMVRNFPVCYDAFSQNGEDKSNFGEQNGYAWTYNNASAVRGTSYYGIVSVYPLGGFYSILKKSNSLSLLNTLKEKFWLTKGTRLIIYEFAVYNANVNLMCVIKLAFEFPHTGGVLPSATFQTVHVYRYSSVLDFIVLAAEILYICYVIVFLIEEMVEFSYFGNTYFKNCWNWVDLSIVIFSFAAIGFRIHREILLYTLAKTNADYPSYDEVVDYQIKYEYISAFLLCLFMLKLFKYLEYSPILKELNLTLKTCATNVVGFALMFFVVFFAYAELGYLLFGTQVIGFCGFYVSMITLIRTILGDFDYEEIEESDSLYAPIYFLSYIFIVFFVLMNMFIAIVNDAYTDTKTEKSVKKRSKREELCTLGVYKFFKMIRLSCLIPRSEKNPESVCLTIYEIIAILKGCGFSEEDITKVFNQWKFTIKRKSQYVNLYELIKNVDRKVYLPPEMPRILDSINGTQNKVALISYEEFLRTEEKIRKIQAVLAHFTAKLDSLLDPFPQC</sequence>
<evidence type="ECO:0000256" key="4">
    <source>
        <dbReference type="ARBA" id="ARBA00022475"/>
    </source>
</evidence>
<keyword evidence="8" id="KW-0406">Ion transport</keyword>
<dbReference type="Pfam" id="PF20519">
    <property type="entry name" value="Polycystin_dom"/>
    <property type="match status" value="1"/>
</dbReference>
<evidence type="ECO:0000256" key="3">
    <source>
        <dbReference type="ARBA" id="ARBA00022448"/>
    </source>
</evidence>
<reference evidence="19" key="1">
    <citation type="submission" date="2023-01" db="EMBL/GenBank/DDBJ databases">
        <title>Key to firefly adult light organ development and bioluminescence: homeobox transcription factors regulate luciferase expression and transportation to peroxisome.</title>
        <authorList>
            <person name="Fu X."/>
        </authorList>
    </citation>
    <scope>NUCLEOTIDE SEQUENCE [LARGE SCALE GENOMIC DNA]</scope>
</reference>
<keyword evidence="5 15" id="KW-0812">Transmembrane</keyword>
<evidence type="ECO:0000259" key="17">
    <source>
        <dbReference type="Pfam" id="PF20519"/>
    </source>
</evidence>
<keyword evidence="19" id="KW-1185">Reference proteome</keyword>
<evidence type="ECO:0000259" key="16">
    <source>
        <dbReference type="Pfam" id="PF08016"/>
    </source>
</evidence>
<dbReference type="Gene3D" id="1.20.120.350">
    <property type="entry name" value="Voltage-gated potassium channels. Chain C"/>
    <property type="match status" value="1"/>
</dbReference>
<organism evidence="18 19">
    <name type="scientific">Aquatica leii</name>
    <dbReference type="NCBI Taxonomy" id="1421715"/>
    <lineage>
        <taxon>Eukaryota</taxon>
        <taxon>Metazoa</taxon>
        <taxon>Ecdysozoa</taxon>
        <taxon>Arthropoda</taxon>
        <taxon>Hexapoda</taxon>
        <taxon>Insecta</taxon>
        <taxon>Pterygota</taxon>
        <taxon>Neoptera</taxon>
        <taxon>Endopterygota</taxon>
        <taxon>Coleoptera</taxon>
        <taxon>Polyphaga</taxon>
        <taxon>Elateriformia</taxon>
        <taxon>Elateroidea</taxon>
        <taxon>Lampyridae</taxon>
        <taxon>Luciolinae</taxon>
        <taxon>Aquatica</taxon>
    </lineage>
</organism>
<feature type="transmembrane region" description="Helical" evidence="15">
    <location>
        <begin position="356"/>
        <end position="375"/>
    </location>
</feature>
<dbReference type="EMBL" id="JARPUR010000002">
    <property type="protein sequence ID" value="KAK4881655.1"/>
    <property type="molecule type" value="Genomic_DNA"/>
</dbReference>
<evidence type="ECO:0000256" key="2">
    <source>
        <dbReference type="ARBA" id="ARBA00007200"/>
    </source>
</evidence>
<evidence type="ECO:0008006" key="20">
    <source>
        <dbReference type="Google" id="ProtNLM"/>
    </source>
</evidence>
<keyword evidence="12" id="KW-0966">Cell projection</keyword>
<evidence type="ECO:0000256" key="12">
    <source>
        <dbReference type="ARBA" id="ARBA00023273"/>
    </source>
</evidence>
<feature type="domain" description="Polycystin" evidence="17">
    <location>
        <begin position="32"/>
        <end position="223"/>
    </location>
</feature>
<evidence type="ECO:0000256" key="9">
    <source>
        <dbReference type="ARBA" id="ARBA00023136"/>
    </source>
</evidence>
<dbReference type="InterPro" id="IPR027359">
    <property type="entry name" value="Volt_channel_dom_sf"/>
</dbReference>
<proteinExistence type="inferred from homology"/>
<dbReference type="GO" id="GO:0005509">
    <property type="term" value="F:calcium ion binding"/>
    <property type="evidence" value="ECO:0007669"/>
    <property type="project" value="InterPro"/>
</dbReference>
<keyword evidence="11" id="KW-0325">Glycoprotein</keyword>
<evidence type="ECO:0000256" key="11">
    <source>
        <dbReference type="ARBA" id="ARBA00023180"/>
    </source>
</evidence>